<dbReference type="PANTHER" id="PTHR45527:SF3">
    <property type="entry name" value="SIDEROPHORE SYNTHETASE (EUROFUNG)"/>
    <property type="match status" value="1"/>
</dbReference>
<dbReference type="InterPro" id="IPR020806">
    <property type="entry name" value="PKS_PP-bd"/>
</dbReference>
<evidence type="ECO:0000259" key="5">
    <source>
        <dbReference type="PROSITE" id="PS50075"/>
    </source>
</evidence>
<dbReference type="Gene3D" id="3.30.300.30">
    <property type="match status" value="2"/>
</dbReference>
<gene>
    <name evidence="6" type="ORF">PT974_10282</name>
</gene>
<dbReference type="Pfam" id="PF00668">
    <property type="entry name" value="Condensation"/>
    <property type="match status" value="5"/>
</dbReference>
<keyword evidence="1" id="KW-0596">Phosphopantetheine</keyword>
<dbReference type="PANTHER" id="PTHR45527">
    <property type="entry name" value="NONRIBOSOMAL PEPTIDE SYNTHETASE"/>
    <property type="match status" value="1"/>
</dbReference>
<dbReference type="Gene3D" id="3.30.559.30">
    <property type="entry name" value="Nonribosomal peptide synthetase, condensation domain"/>
    <property type="match status" value="5"/>
</dbReference>
<evidence type="ECO:0000256" key="1">
    <source>
        <dbReference type="ARBA" id="ARBA00022450"/>
    </source>
</evidence>
<dbReference type="InterPro" id="IPR023213">
    <property type="entry name" value="CAT-like_dom_sf"/>
</dbReference>
<dbReference type="InterPro" id="IPR045851">
    <property type="entry name" value="AMP-bd_C_sf"/>
</dbReference>
<keyword evidence="2" id="KW-0597">Phosphoprotein</keyword>
<dbReference type="PROSITE" id="PS00455">
    <property type="entry name" value="AMP_BINDING"/>
    <property type="match status" value="1"/>
</dbReference>
<feature type="domain" description="Carrier" evidence="5">
    <location>
        <begin position="1065"/>
        <end position="1141"/>
    </location>
</feature>
<dbReference type="InterPro" id="IPR001242">
    <property type="entry name" value="Condensation_dom"/>
</dbReference>
<dbReference type="SMART" id="SM00823">
    <property type="entry name" value="PKS_PP"/>
    <property type="match status" value="2"/>
</dbReference>
<evidence type="ECO:0000256" key="3">
    <source>
        <dbReference type="ARBA" id="ARBA00022598"/>
    </source>
</evidence>
<dbReference type="InterPro" id="IPR000873">
    <property type="entry name" value="AMP-dep_synth/lig_dom"/>
</dbReference>
<dbReference type="SUPFAM" id="SSF52777">
    <property type="entry name" value="CoA-dependent acyltransferases"/>
    <property type="match status" value="8"/>
</dbReference>
<dbReference type="NCBIfam" id="TIGR01733">
    <property type="entry name" value="AA-adenyl-dom"/>
    <property type="match status" value="1"/>
</dbReference>
<evidence type="ECO:0000256" key="2">
    <source>
        <dbReference type="ARBA" id="ARBA00022553"/>
    </source>
</evidence>
<dbReference type="EMBL" id="JAVFKD010000015">
    <property type="protein sequence ID" value="KAK5988791.1"/>
    <property type="molecule type" value="Genomic_DNA"/>
</dbReference>
<dbReference type="CDD" id="cd19545">
    <property type="entry name" value="FUM14_C_NRPS-like"/>
    <property type="match status" value="1"/>
</dbReference>
<evidence type="ECO:0000256" key="4">
    <source>
        <dbReference type="ARBA" id="ARBA00029454"/>
    </source>
</evidence>
<dbReference type="PROSITE" id="PS00012">
    <property type="entry name" value="PHOSPHOPANTETHEINE"/>
    <property type="match status" value="1"/>
</dbReference>
<protein>
    <submittedName>
        <fullName evidence="6">Nonribosomal peptide synthase atnA</fullName>
    </submittedName>
</protein>
<organism evidence="6 7">
    <name type="scientific">Cladobotryum mycophilum</name>
    <dbReference type="NCBI Taxonomy" id="491253"/>
    <lineage>
        <taxon>Eukaryota</taxon>
        <taxon>Fungi</taxon>
        <taxon>Dikarya</taxon>
        <taxon>Ascomycota</taxon>
        <taxon>Pezizomycotina</taxon>
        <taxon>Sordariomycetes</taxon>
        <taxon>Hypocreomycetidae</taxon>
        <taxon>Hypocreales</taxon>
        <taxon>Hypocreaceae</taxon>
        <taxon>Cladobotryum</taxon>
    </lineage>
</organism>
<dbReference type="CDD" id="cd19534">
    <property type="entry name" value="E_NRPS"/>
    <property type="match status" value="1"/>
</dbReference>
<dbReference type="CDD" id="cd19542">
    <property type="entry name" value="CT_NRPS-like"/>
    <property type="match status" value="1"/>
</dbReference>
<evidence type="ECO:0000313" key="6">
    <source>
        <dbReference type="EMBL" id="KAK5988791.1"/>
    </source>
</evidence>
<dbReference type="Pfam" id="PF00550">
    <property type="entry name" value="PP-binding"/>
    <property type="match status" value="2"/>
</dbReference>
<dbReference type="InterPro" id="IPR010071">
    <property type="entry name" value="AA_adenyl_dom"/>
</dbReference>
<dbReference type="Gene3D" id="1.10.1200.10">
    <property type="entry name" value="ACP-like"/>
    <property type="match status" value="2"/>
</dbReference>
<evidence type="ECO:0000313" key="7">
    <source>
        <dbReference type="Proteomes" id="UP001338125"/>
    </source>
</evidence>
<comment type="similarity">
    <text evidence="4">Belongs to the NRP synthetase family.</text>
</comment>
<keyword evidence="7" id="KW-1185">Reference proteome</keyword>
<keyword evidence="3" id="KW-0436">Ligase</keyword>
<dbReference type="Gene3D" id="3.30.559.10">
    <property type="entry name" value="Chloramphenicol acetyltransferase-like domain"/>
    <property type="match status" value="3"/>
</dbReference>
<dbReference type="InterPro" id="IPR006162">
    <property type="entry name" value="Ppantetheine_attach_site"/>
</dbReference>
<dbReference type="InterPro" id="IPR020845">
    <property type="entry name" value="AMP-binding_CS"/>
</dbReference>
<dbReference type="SUPFAM" id="SSF56801">
    <property type="entry name" value="Acetyl-CoA synthetase-like"/>
    <property type="match status" value="2"/>
</dbReference>
<proteinExistence type="inferred from homology"/>
<sequence>MHPEENGFIQIVLDKPDIPVSLVKTSSSPETTLTKLKRPPFTIYKPKHLFTIGYSATGEVACASSSPFGEVVRYIKGRPKSETIGFWSDFLKGAKACEFPVLQLVSDPSLQDIHEGIYLEPELLSGVTEFCKKNGVTRSIFMHIAWSLVLSHFTGFEEVCFGYMASGRDAPVEGIKRIFGPLANMVISRIDLRTPLKALMKSTAAILKEHRHHQQTSLAELQHSLGVSGRLFNTMVSLLRTDPFGAGEKQTFSFEKYNLVSPHEFDLVLEGYLNPDSVGVTMYYRTAFISQQMAQEIVQNPLNGPYDTDPTVSLPDNFFKYVIGSDKTSTAAYWKGQFAGLEIPHSPNLKDLMSNRTRDGEVALTVRGLGWNTDFGADVVAKAAWYIMIAQIAESNEVLFGITVTGRQAELPGIAKLTGTTASVVPIHITLNWDESLNEFLQTVQHNSEKAVTYEGTGMHWIRQLSDEAASACDFESLLAFRNAEADNGDKLDKAFDQYGIVADCQLANDGTLQVRISFNSQEIENSRITRIAHQFEHALRQLSNMANLKEKLRCSAGIGPRDLGDVWKWNADVPKPVKSSIHELVKSKVLSQPGALAIHAWDGNWTYEELDEQSTNLAHRLIDMGIGIGDIVPMCFEKSKWMSVVMLGVSKTGATGVGIDPTQPEEWLRTITAQVKAPLIISSVAKKDLAESIGKCDVLVVSSETVPGPTKEHTRELPTVDPSTILYMVFTSGSTGTPKGVLVSHRSYCSAVTYQHEYFGFTGTSRVFDFSSYVFDAAWYNLFHTLTSGGCLCVPSNEERQNDLSGCFEKYNVTMTFLTPSVARHIDPKVLGRLSTLMLGGELVLPNDVILESDKTQIKIIYGPSECTPMTTRHDVDSEKRMPIGRGIGVCTWVVNPDDYQSLAPVGVVGDLVRYDDDGAIVYVRRKDTQVKIRGQRVELAEVEQHIQVALQQTRLGGGNLQVVAETIRSKETDVLMLVAFISLDGAESRTEEDHANLVRLLTTGLAENLAQVVPSYMIPNAFIPIPKIPMTITGKTDRVRLRNIGVSTWLEHRAVANKTETVEASSDMEKALQEVWGAVLNLQTETISVNQAFTRLGGDSITAMQVASKCRARSIGVTVSDVLQAGTIQKLALRCKKLATRNPLLSQIEDDVKSTKPFALSPIQKKYYNIFPEGINHFNQSFILDMNRPIQAAVLHKALQAVVGRHGLLRARYQKDPHGFWEQFIAKDDSRSFAFTEHNVSSRADVLDIAQDRQTKLDTSVGPVFAADLFNITVPSSQMLVLSAHHVVVDLVSWRIIWNDIEEHVKLGSLRSQAPPSFRTWCRLQGEMASELLPNYVLPFDVPAPEIDFWGLPLAENTRSTSEDCVMVLGSDASELLLGKSNYSLRTEALDIILGSYAYSFRKAFSERRVPAIFVEGHGREQSERLPLDVSGTVGWFTTVHPLPIGITSENTIVDAVRLAKDTRRKVPGKGQPYFASRYHNKQCGEKFKDHDDVELLLNFAGRYQQLESDDALFKMAKLFEDGRTLEVVSGTSKRLALIEANMAVQDRKLVVTFTFNRNMKYQDRLRRRFQEFIQTLELAVQSLLQTPPSFTLSDLPLLPLSYRGLDRLLKQQLPAIGIKAEDIVDIYPTSPLQEGILLSSTTGVSSYATFWIWNCVSNPESERISSSRLEEAWRAVVGRHAILSTIFAPHPEDSGFVQIVLNGSQIRVSHMAISSGNPSEVLYGMDRPAFAAHEPEHAFTVCRSETGQVSCRLDINHTLVDGASLTPLVQDIVAAYDKLAQPLTPSFKEMVQYISSIPNDKTISYWANFLNGVEACKVATSYSPSEKMVKDTFRYIPLPGKLTSVISEFCREIGITRAIFLQVAWAMLLSQLTGKDEVCFGYLASGRNAPVDDIEKMVGPLANMLISRINLRPERAKVLKSTSDDSIQHLEYQHASLAEIQHAIGLSGRRLFNTAMTVREADRFDGNDTRSISLQYHDHQDPHEYDLLLSSHLDKENMKVSVQVREATISRQLADDVAGILVKAIEHLLTTMTQQPKNDNAEDAIETESLYHNFFGYVVGKDEDATLAFWKNQFTDLDAAYFPPLKAATNQIRQEAEVRSTLKLELQTDDSTAAAKVRAAWSIVAARNAGSSEARFGAICANDQTSTLLPIRVIVDWEGSGTKLLQARRDPDVVSGSRLTRIANQFEHALCCLSDIKLREQRLWDTVSITPQDVKDIWAWNTPLPEPVEACVHDLINARVQLNPKAPAICAWDGDLTYGELDQLSTKLAYKLASMGVGPGKFVPLCFGKSMWTPVAMLAVMKTGAASVAMDTTQPEGRLRTITEQVDGKVLLSSVSNEELASRLGSDNVVLVSAKSLADLDSAPEKDGLPVTSPSDALFAVFTSGSTGTPKGTMLTHQNFSSVIGYQQEALGLTSHSRVFDFASYAFDIAWCNFLHALTCGGCLCIPSETDRRNNIEGSITALRANYAHITPTILRYLNWSKLDTITVLNLSGEAVLAKDTTLAPEGVKMVNAYGPAETNVVTIHDLSASRSGQVSIGRGAGACTWVVDVEDTNALAPIGTIGELWIEGPLVGNGYLNDSEKTSASFVEDPTWLLRGAQGKPGRRGRVYRTGDLVRYNEDGTLVYIGRKDTQVKIRGQRVELGEIEHQVQQALEKSTAGSGGGSLQVIAETIQTQQSENTMLVAFISLAGAEDMTEVDHSNAVQQATSRLTESLSDVLPVYMVPAAYIPVRDIPLTATGKTDRRRLKAIGASKTAQELAALTQSGDDRRQPNTDMECVMQKLWAGILNISADSISADDSFFRIGGDSIGAMRLVSIARDQDLSFTVGDIFQNPVLHSLSALVLSRNSTEDDAIQPFALLKPNVDPAGARVSVAKLCGVQERQVLDIFPCTPLQESLMIRTASATDNFFMSRHIMEISSDNQAVSRNTILRTRIVNIPDQDYVQVVLDDTVEWTPAQTIEDCDKYSKSKLMGQGTPLVRFAVVESDNGSRRDFVWELHWAVYDGWGLRLLLADAEKLYFNPAERRLENMLAFTKYIMGLDENEATMFWRYQFEDLKKSHFPPLRSSAHQPQIDNEVRLVAQGLDWSRGDFTAATIIRAALSLVFAWNLDSDEALFGVTVTGRQAAVTGIERMAGPAFATMPIRVPVNWQGSVKGLLETVQNQATDMVPFEQTSLEQIRQAGDEAASACNFQALLVIQSAIKKGDFRYREEEKKVFVEGPVAGKGAIVELGQRTGEYPMYVECQLDTDGDVNLRVCFDSHIVGEEQMTRFINQVRSSLRQLSDAKRGGDRLCDLVTTDGQDADACVWTR</sequence>
<reference evidence="6 7" key="1">
    <citation type="submission" date="2024-01" db="EMBL/GenBank/DDBJ databases">
        <title>Complete genome of Cladobotryum mycophilum ATHUM6906.</title>
        <authorList>
            <person name="Christinaki A.C."/>
            <person name="Myridakis A.I."/>
            <person name="Kouvelis V.N."/>
        </authorList>
    </citation>
    <scope>NUCLEOTIDE SEQUENCE [LARGE SCALE GENOMIC DNA]</scope>
    <source>
        <strain evidence="6 7">ATHUM6906</strain>
    </source>
</reference>
<feature type="domain" description="Carrier" evidence="5">
    <location>
        <begin position="2773"/>
        <end position="2849"/>
    </location>
</feature>
<dbReference type="InterPro" id="IPR009081">
    <property type="entry name" value="PP-bd_ACP"/>
</dbReference>
<comment type="caution">
    <text evidence="6">The sequence shown here is derived from an EMBL/GenBank/DDBJ whole genome shotgun (WGS) entry which is preliminary data.</text>
</comment>
<name>A0ABR0SAV0_9HYPO</name>
<dbReference type="SUPFAM" id="SSF47336">
    <property type="entry name" value="ACP-like"/>
    <property type="match status" value="2"/>
</dbReference>
<accession>A0ABR0SAV0</accession>
<dbReference type="PROSITE" id="PS50075">
    <property type="entry name" value="CARRIER"/>
    <property type="match status" value="2"/>
</dbReference>
<dbReference type="InterPro" id="IPR036736">
    <property type="entry name" value="ACP-like_sf"/>
</dbReference>
<dbReference type="CDD" id="cd05918">
    <property type="entry name" value="A_NRPS_SidN3_like"/>
    <property type="match status" value="2"/>
</dbReference>
<dbReference type="Gene3D" id="3.40.50.12780">
    <property type="entry name" value="N-terminal domain of ligase-like"/>
    <property type="match status" value="2"/>
</dbReference>
<dbReference type="InterPro" id="IPR042099">
    <property type="entry name" value="ANL_N_sf"/>
</dbReference>
<dbReference type="Proteomes" id="UP001338125">
    <property type="component" value="Unassembled WGS sequence"/>
</dbReference>
<dbReference type="Pfam" id="PF00501">
    <property type="entry name" value="AMP-binding"/>
    <property type="match status" value="2"/>
</dbReference>